<protein>
    <submittedName>
        <fullName evidence="2">Aminoglycoside phosphotransferase domain-containing protein</fullName>
    </submittedName>
</protein>
<dbReference type="PANTHER" id="PTHR21310">
    <property type="entry name" value="AMINOGLYCOSIDE PHOSPHOTRANSFERASE-RELATED-RELATED"/>
    <property type="match status" value="1"/>
</dbReference>
<gene>
    <name evidence="2" type="ORF">SUNI508_02452</name>
</gene>
<dbReference type="Proteomes" id="UP001408356">
    <property type="component" value="Unassembled WGS sequence"/>
</dbReference>
<organism evidence="2 3">
    <name type="scientific">Seiridium unicorne</name>
    <dbReference type="NCBI Taxonomy" id="138068"/>
    <lineage>
        <taxon>Eukaryota</taxon>
        <taxon>Fungi</taxon>
        <taxon>Dikarya</taxon>
        <taxon>Ascomycota</taxon>
        <taxon>Pezizomycotina</taxon>
        <taxon>Sordariomycetes</taxon>
        <taxon>Xylariomycetidae</taxon>
        <taxon>Amphisphaeriales</taxon>
        <taxon>Sporocadaceae</taxon>
        <taxon>Seiridium</taxon>
    </lineage>
</organism>
<dbReference type="Pfam" id="PF01636">
    <property type="entry name" value="APH"/>
    <property type="match status" value="1"/>
</dbReference>
<evidence type="ECO:0000259" key="1">
    <source>
        <dbReference type="Pfam" id="PF01636"/>
    </source>
</evidence>
<feature type="domain" description="Aminoglycoside phosphotransferase" evidence="1">
    <location>
        <begin position="70"/>
        <end position="297"/>
    </location>
</feature>
<dbReference type="Gene3D" id="3.90.1200.10">
    <property type="match status" value="1"/>
</dbReference>
<dbReference type="EMBL" id="JARVKF010000440">
    <property type="protein sequence ID" value="KAK9413253.1"/>
    <property type="molecule type" value="Genomic_DNA"/>
</dbReference>
<proteinExistence type="predicted"/>
<accession>A0ABR2UF53</accession>
<dbReference type="InterPro" id="IPR051678">
    <property type="entry name" value="AGP_Transferase"/>
</dbReference>
<keyword evidence="3" id="KW-1185">Reference proteome</keyword>
<dbReference type="InterPro" id="IPR002575">
    <property type="entry name" value="Aminoglycoside_PTrfase"/>
</dbReference>
<name>A0ABR2UF53_9PEZI</name>
<dbReference type="PANTHER" id="PTHR21310:SF15">
    <property type="entry name" value="AMINOGLYCOSIDE PHOSPHOTRANSFERASE DOMAIN-CONTAINING PROTEIN"/>
    <property type="match status" value="1"/>
</dbReference>
<comment type="caution">
    <text evidence="2">The sequence shown here is derived from an EMBL/GenBank/DDBJ whole genome shotgun (WGS) entry which is preliminary data.</text>
</comment>
<reference evidence="2 3" key="1">
    <citation type="journal article" date="2024" name="J. Plant Pathol.">
        <title>Sequence and assembly of the genome of Seiridium unicorne, isolate CBS 538.82, causal agent of cypress canker disease.</title>
        <authorList>
            <person name="Scali E."/>
            <person name="Rocca G.D."/>
            <person name="Danti R."/>
            <person name="Garbelotto M."/>
            <person name="Barberini S."/>
            <person name="Baroncelli R."/>
            <person name="Emiliani G."/>
        </authorList>
    </citation>
    <scope>NUCLEOTIDE SEQUENCE [LARGE SCALE GENOMIC DNA]</scope>
    <source>
        <strain evidence="2 3">BM-138-508</strain>
    </source>
</reference>
<dbReference type="InterPro" id="IPR011009">
    <property type="entry name" value="Kinase-like_dom_sf"/>
</dbReference>
<evidence type="ECO:0000313" key="3">
    <source>
        <dbReference type="Proteomes" id="UP001408356"/>
    </source>
</evidence>
<evidence type="ECO:0000313" key="2">
    <source>
        <dbReference type="EMBL" id="KAK9413253.1"/>
    </source>
</evidence>
<dbReference type="SUPFAM" id="SSF56112">
    <property type="entry name" value="Protein kinase-like (PK-like)"/>
    <property type="match status" value="1"/>
</dbReference>
<sequence>MADPKLYLPPALSENTIRKLMSELSLPEPTAVKPLITTATYHTIYLVTFSPESAWALGHAQPNEPDDSVSLVLRVSGRHIPRIKTMNEVAAMKWVRDNTSIPIPAVVRFDATEDNAIGYEYTLLEKVHGVSIDTIYDTLDDAKLKHLIDQLTDYLIDLHRHEWHHSGGLSLDESGKTVPGRVLAETFWQGPEIADYWGSAETVNSLNVCGPFSSYTTYIIGHIEQYIRNIEIHQSLEWMRDMIPRLGAFMAFLNDRSAELDGTRYILTHKDLHFGNIMCDPRTLQITAVLDWEFAAVLPLPLWSPGGGFLWSAKDESKESLMERDRLFKDIFTTLCGERDPGLLSDFNVKTQMPHKAILRVLNFVRAIVEVCPRGQKLERAREWRCTVEEALAELGV</sequence>